<sequence length="204" mass="23687">MKTWQLPQIELKKISLFLILVLINLLVTHVESDSSPEEAQLKALAIFLSALPDSDKVNIPEMIEDCQFDLSVLTQNFYQDRKINSNQNLEIYLVNKTIVSFYHAEHSKKQSNENFETDRKVAEKMLDFELLDLIKAFLNKSTPDTQKKEMRNKLREIRKVAEIHVTMPVLKESVKAICEAIIPENDPLFEHTKRAGSKDRENFQ</sequence>
<evidence type="ECO:0000256" key="1">
    <source>
        <dbReference type="SAM" id="SignalP"/>
    </source>
</evidence>
<dbReference type="AlphaFoldDB" id="A0A915DLK2"/>
<feature type="chain" id="PRO_5037724961" evidence="1">
    <location>
        <begin position="33"/>
        <end position="204"/>
    </location>
</feature>
<evidence type="ECO:0000313" key="2">
    <source>
        <dbReference type="Proteomes" id="UP000887574"/>
    </source>
</evidence>
<name>A0A915DLK2_9BILA</name>
<dbReference type="WBParaSite" id="jg20650">
    <property type="protein sequence ID" value="jg20650"/>
    <property type="gene ID" value="jg20650"/>
</dbReference>
<keyword evidence="1" id="KW-0732">Signal</keyword>
<keyword evidence="2" id="KW-1185">Reference proteome</keyword>
<dbReference type="Proteomes" id="UP000887574">
    <property type="component" value="Unplaced"/>
</dbReference>
<proteinExistence type="predicted"/>
<reference evidence="3" key="1">
    <citation type="submission" date="2022-11" db="UniProtKB">
        <authorList>
            <consortium name="WormBaseParasite"/>
        </authorList>
    </citation>
    <scope>IDENTIFICATION</scope>
</reference>
<evidence type="ECO:0000313" key="3">
    <source>
        <dbReference type="WBParaSite" id="jg20650"/>
    </source>
</evidence>
<protein>
    <submittedName>
        <fullName evidence="3">Uncharacterized protein</fullName>
    </submittedName>
</protein>
<organism evidence="2 3">
    <name type="scientific">Ditylenchus dipsaci</name>
    <dbReference type="NCBI Taxonomy" id="166011"/>
    <lineage>
        <taxon>Eukaryota</taxon>
        <taxon>Metazoa</taxon>
        <taxon>Ecdysozoa</taxon>
        <taxon>Nematoda</taxon>
        <taxon>Chromadorea</taxon>
        <taxon>Rhabditida</taxon>
        <taxon>Tylenchina</taxon>
        <taxon>Tylenchomorpha</taxon>
        <taxon>Sphaerularioidea</taxon>
        <taxon>Anguinidae</taxon>
        <taxon>Anguininae</taxon>
        <taxon>Ditylenchus</taxon>
    </lineage>
</organism>
<feature type="signal peptide" evidence="1">
    <location>
        <begin position="1"/>
        <end position="32"/>
    </location>
</feature>
<accession>A0A915DLK2</accession>